<evidence type="ECO:0000313" key="4">
    <source>
        <dbReference type="EnsemblPlants" id="MELO3C025366.2.1"/>
    </source>
</evidence>
<keyword evidence="3" id="KW-1133">Transmembrane helix</keyword>
<feature type="transmembrane region" description="Helical" evidence="3">
    <location>
        <begin position="22"/>
        <end position="46"/>
    </location>
</feature>
<keyword evidence="3" id="KW-0812">Transmembrane</keyword>
<feature type="region of interest" description="Disordered" evidence="2">
    <location>
        <begin position="619"/>
        <end position="666"/>
    </location>
</feature>
<dbReference type="AlphaFoldDB" id="A0A9I9DXB9"/>
<feature type="region of interest" description="Disordered" evidence="2">
    <location>
        <begin position="737"/>
        <end position="761"/>
    </location>
</feature>
<feature type="compositionally biased region" description="Polar residues" evidence="2">
    <location>
        <begin position="628"/>
        <end position="642"/>
    </location>
</feature>
<evidence type="ECO:0000256" key="3">
    <source>
        <dbReference type="SAM" id="Phobius"/>
    </source>
</evidence>
<organism evidence="4">
    <name type="scientific">Cucumis melo</name>
    <name type="common">Muskmelon</name>
    <dbReference type="NCBI Taxonomy" id="3656"/>
    <lineage>
        <taxon>Eukaryota</taxon>
        <taxon>Viridiplantae</taxon>
        <taxon>Streptophyta</taxon>
        <taxon>Embryophyta</taxon>
        <taxon>Tracheophyta</taxon>
        <taxon>Spermatophyta</taxon>
        <taxon>Magnoliopsida</taxon>
        <taxon>eudicotyledons</taxon>
        <taxon>Gunneridae</taxon>
        <taxon>Pentapetalae</taxon>
        <taxon>rosids</taxon>
        <taxon>fabids</taxon>
        <taxon>Cucurbitales</taxon>
        <taxon>Cucurbitaceae</taxon>
        <taxon>Benincaseae</taxon>
        <taxon>Cucumis</taxon>
    </lineage>
</organism>
<dbReference type="PANTHER" id="PTHR31071">
    <property type="entry name" value="GB|AAF24581.1"/>
    <property type="match status" value="1"/>
</dbReference>
<sequence length="794" mass="89609">VLSNACPFLHHHLQTKSSPPPLYFFFLFFFFFFFFFFFISLTPFHYNSQTHIPRPPAQSQSQPKPTIFLTQNLTIYLNGTLSPEMTKVSAKKPQLPAPFPPTLNQLPDLDLHYKPGSSRPTRRRIRSPARVRRVVAPVGKRSRPETPLLKWKVDDPGSGGDGVQMEEDEKKLAMEKRQRGRFRGSKGRKVVVSARKLAAGIWRLQLQEAVASEGRNGGDQRRTEDLLGFQPRNGHSGVSAFHPDDKIAFNSEMNDLLHSPHSVSDSRNGRLCKFEPSFRYLNSAMEGATKWEPACLKTSVEARQIYNQMRLVDQQGAVSALSALEAELEQAHLRIEELQAERNASKKKLEYFLRKVSEEKALWRSREHEKVRAFIDDIKAELNREKKTRQRVEMINSKLVNELADAKLSAKRFMQDCEKERKERSLVEEVCDELAKEIGEDKARIESLKRETLKLRDEVDEERRMLQMAEVWREERVQMKLVDAKVALEEKYSQMRNLVADLEDFLSLRSETSDVSEMKKALLLREAAATVNIQDVTEFVYEPSNPDDIFSVFEDVNFGESNEREIGQCITYSPPNHASKVQTASLEANMTDRIGIQKHTNSFIAHNGIGDIEEDESGWETVSHLEDQGSSNSPEESIASVTKNRRESNASVSGTEWEGNGGGDSPVTEISEVCSVPSKQLKKISSIARLWKSCSNNEGYKLISLEGINARLSNGRLSSASILSADGGSVRSGISPPELTGQWSSPDSGNGHATRGKKGCIPRNTIKGSLKAKLLEARMESHKVQLRQVLKQKI</sequence>
<dbReference type="EnsemblPlants" id="MELO3C025366.2.1">
    <property type="protein sequence ID" value="MELO3C025366.2.1"/>
    <property type="gene ID" value="MELO3C025366.2"/>
</dbReference>
<dbReference type="Gramene" id="MELO3C025366.2.1">
    <property type="protein sequence ID" value="MELO3C025366.2.1"/>
    <property type="gene ID" value="MELO3C025366.2"/>
</dbReference>
<evidence type="ECO:0000256" key="1">
    <source>
        <dbReference type="SAM" id="Coils"/>
    </source>
</evidence>
<evidence type="ECO:0000256" key="2">
    <source>
        <dbReference type="SAM" id="MobiDB-lite"/>
    </source>
</evidence>
<keyword evidence="1" id="KW-0175">Coiled coil</keyword>
<feature type="coiled-coil region" evidence="1">
    <location>
        <begin position="321"/>
        <end position="465"/>
    </location>
</feature>
<reference evidence="4" key="1">
    <citation type="submission" date="2023-03" db="UniProtKB">
        <authorList>
            <consortium name="EnsemblPlants"/>
        </authorList>
    </citation>
    <scope>IDENTIFICATION</scope>
</reference>
<keyword evidence="3" id="KW-0472">Membrane</keyword>
<accession>A0A9I9DXB9</accession>
<proteinExistence type="predicted"/>
<dbReference type="PANTHER" id="PTHR31071:SF2">
    <property type="entry name" value="ACTIN CYTOSKELETON-REGULATORY COMPLEX PAN-LIKE PROTEIN"/>
    <property type="match status" value="1"/>
</dbReference>
<name>A0A9I9DXB9_CUCME</name>
<protein>
    <submittedName>
        <fullName evidence="4">Uncharacterized protein</fullName>
    </submittedName>
</protein>
<dbReference type="InterPro" id="IPR043424">
    <property type="entry name" value="BLT-like"/>
</dbReference>